<evidence type="ECO:0000313" key="3">
    <source>
        <dbReference type="Proteomes" id="UP000688137"/>
    </source>
</evidence>
<dbReference type="EMBL" id="CAJJDM010000116">
    <property type="protein sequence ID" value="CAD8100703.1"/>
    <property type="molecule type" value="Genomic_DNA"/>
</dbReference>
<sequence>MKTYIDQSQRRTLDNNFDLKSFRSQIKDRWNLSLTSDLNQSTFNSVKKENRQGVPSFDNLQARIRDLSQSRLTTSNYNSNDNFTPQKNLYSPHKAYGMRQIIQNNLGQNVVINTNEKQSQNSKSQSSQKKILLQKPNDTLQMTLKGSLKKQGRLLSDAVQINEIVALRNKIESSLVNRSSLTSTYISELVKLAQAITTSLKQE</sequence>
<keyword evidence="3" id="KW-1185">Reference proteome</keyword>
<organism evidence="2 3">
    <name type="scientific">Paramecium primaurelia</name>
    <dbReference type="NCBI Taxonomy" id="5886"/>
    <lineage>
        <taxon>Eukaryota</taxon>
        <taxon>Sar</taxon>
        <taxon>Alveolata</taxon>
        <taxon>Ciliophora</taxon>
        <taxon>Intramacronucleata</taxon>
        <taxon>Oligohymenophorea</taxon>
        <taxon>Peniculida</taxon>
        <taxon>Parameciidae</taxon>
        <taxon>Paramecium</taxon>
    </lineage>
</organism>
<dbReference type="OMA" id="SQAKDKW"/>
<protein>
    <submittedName>
        <fullName evidence="2">Uncharacterized protein</fullName>
    </submittedName>
</protein>
<proteinExistence type="predicted"/>
<gene>
    <name evidence="1" type="ORF">PPRIM_AZ9-3.1.T1130056</name>
    <name evidence="2" type="ORF">PPRIM_AZ9-3.1.T1130058</name>
</gene>
<dbReference type="AlphaFoldDB" id="A0A8S1PC00"/>
<dbReference type="Proteomes" id="UP000688137">
    <property type="component" value="Unassembled WGS sequence"/>
</dbReference>
<name>A0A8S1PC00_PARPR</name>
<evidence type="ECO:0000313" key="1">
    <source>
        <dbReference type="EMBL" id="CAD8100703.1"/>
    </source>
</evidence>
<accession>A0A8S1PC00</accession>
<evidence type="ECO:0000313" key="2">
    <source>
        <dbReference type="EMBL" id="CAD8100707.1"/>
    </source>
</evidence>
<dbReference type="EMBL" id="CAJJDM010000116">
    <property type="protein sequence ID" value="CAD8100707.1"/>
    <property type="molecule type" value="Genomic_DNA"/>
</dbReference>
<reference evidence="2" key="1">
    <citation type="submission" date="2021-01" db="EMBL/GenBank/DDBJ databases">
        <authorList>
            <consortium name="Genoscope - CEA"/>
            <person name="William W."/>
        </authorList>
    </citation>
    <scope>NUCLEOTIDE SEQUENCE</scope>
</reference>
<comment type="caution">
    <text evidence="2">The sequence shown here is derived from an EMBL/GenBank/DDBJ whole genome shotgun (WGS) entry which is preliminary data.</text>
</comment>